<evidence type="ECO:0000313" key="7">
    <source>
        <dbReference type="EMBL" id="CAF87901.1"/>
    </source>
</evidence>
<comment type="subcellular location">
    <subcellularLocation>
        <location evidence="1">Cell membrane</location>
        <topology evidence="1">Multi-pass membrane protein</topology>
    </subcellularLocation>
</comment>
<name>Q4TGT1_TETNG</name>
<accession>Q4TGT1</accession>
<dbReference type="GO" id="GO:0005886">
    <property type="term" value="C:plasma membrane"/>
    <property type="evidence" value="ECO:0007669"/>
    <property type="project" value="UniProtKB-SubCell"/>
</dbReference>
<gene>
    <name evidence="7" type="ORF">GSTENG00000944001</name>
</gene>
<feature type="non-terminal residue" evidence="7">
    <location>
        <position position="423"/>
    </location>
</feature>
<comment type="caution">
    <text evidence="7">The sequence shown here is derived from an EMBL/GenBank/DDBJ whole genome shotgun (WGS) entry which is preliminary data.</text>
</comment>
<evidence type="ECO:0000256" key="4">
    <source>
        <dbReference type="ARBA" id="ARBA00022692"/>
    </source>
</evidence>
<dbReference type="PANTHER" id="PTHR14319:SF7">
    <property type="entry name" value="POST-GPI ATTACHMENT TO PROTEINS FACTOR 6"/>
    <property type="match status" value="1"/>
</dbReference>
<evidence type="ECO:0000256" key="1">
    <source>
        <dbReference type="ARBA" id="ARBA00004651"/>
    </source>
</evidence>
<sequence>SSITFNLSNPAAGAWFVAAHLPVDDGRIEQKGFLSCSYFFQPQLTIRRAVDTPILQHGQILQQTAAPDKPARLKLYVPEFASSLSVSVADCSSGDEADGGNCPLVLRVGSVSLQRGPVTVNCSGSTCTAALPNPPWDDWLRVDVEGGRDNRSVSFTVVSNYTDERGPGCGRRPQQVPWQHPPRQLELRDQRLAGYRRRSLPQSVDIAVNAAAGAGVCVERPRVREELDVLSLRFTPVNGPNVSVTHTHPTLFSYPLHTQATGGTLNLQLTLNTVSTTRAEIRWCSSVVACLSPGAPVLQLDQSRPCRTGNSCVLEDMSRDSGLLNSCNLCLFVCACSFFCRLWPPGECQHSQSCSQTAFPSVNNLVPHTAAPLQQQRLREHVAGVRGAGGVHQRLRGGLWHLWRMQTPALLQLPVRCLCLQGW</sequence>
<dbReference type="OrthoDB" id="69646at2759"/>
<evidence type="ECO:0000256" key="3">
    <source>
        <dbReference type="ARBA" id="ARBA00022475"/>
    </source>
</evidence>
<dbReference type="EMBL" id="CAAE01003499">
    <property type="protein sequence ID" value="CAF87901.1"/>
    <property type="molecule type" value="Genomic_DNA"/>
</dbReference>
<keyword evidence="5" id="KW-1133">Transmembrane helix</keyword>
<keyword evidence="6" id="KW-0472">Membrane</keyword>
<evidence type="ECO:0000256" key="5">
    <source>
        <dbReference type="ARBA" id="ARBA00022989"/>
    </source>
</evidence>
<reference evidence="7" key="2">
    <citation type="submission" date="2004-02" db="EMBL/GenBank/DDBJ databases">
        <authorList>
            <consortium name="Genoscope"/>
            <consortium name="Whitehead Institute Centre for Genome Research"/>
        </authorList>
    </citation>
    <scope>NUCLEOTIDE SEQUENCE</scope>
</reference>
<dbReference type="PANTHER" id="PTHR14319">
    <property type="entry name" value="FIVE-SPAN TRANSMEMBRANE PROTEIN M83"/>
    <property type="match status" value="1"/>
</dbReference>
<protein>
    <submittedName>
        <fullName evidence="7">(spotted green pufferfish) hypothetical protein</fullName>
    </submittedName>
</protein>
<dbReference type="KEGG" id="tng:GSTEN00000944G001"/>
<keyword evidence="3" id="KW-1003">Cell membrane</keyword>
<keyword evidence="4" id="KW-0812">Transmembrane</keyword>
<dbReference type="InterPro" id="IPR021910">
    <property type="entry name" value="NGX6/PGAP6/MYMK"/>
</dbReference>
<evidence type="ECO:0000256" key="6">
    <source>
        <dbReference type="ARBA" id="ARBA00023136"/>
    </source>
</evidence>
<organism evidence="7">
    <name type="scientific">Tetraodon nigroviridis</name>
    <name type="common">Spotted green pufferfish</name>
    <name type="synonym">Chelonodon nigroviridis</name>
    <dbReference type="NCBI Taxonomy" id="99883"/>
    <lineage>
        <taxon>Eukaryota</taxon>
        <taxon>Metazoa</taxon>
        <taxon>Chordata</taxon>
        <taxon>Craniata</taxon>
        <taxon>Vertebrata</taxon>
        <taxon>Euteleostomi</taxon>
        <taxon>Actinopterygii</taxon>
        <taxon>Neopterygii</taxon>
        <taxon>Teleostei</taxon>
        <taxon>Neoteleostei</taxon>
        <taxon>Acanthomorphata</taxon>
        <taxon>Eupercaria</taxon>
        <taxon>Tetraodontiformes</taxon>
        <taxon>Tetradontoidea</taxon>
        <taxon>Tetraodontidae</taxon>
        <taxon>Tetraodon</taxon>
    </lineage>
</organism>
<proteinExistence type="inferred from homology"/>
<dbReference type="AlphaFoldDB" id="Q4TGT1"/>
<reference evidence="7" key="1">
    <citation type="journal article" date="2004" name="Nature">
        <title>Genome duplication in the teleost fish Tetraodon nigroviridis reveals the early vertebrate proto-karyotype.</title>
        <authorList>
            <person name="Jaillon O."/>
            <person name="Aury J.-M."/>
            <person name="Brunet F."/>
            <person name="Petit J.-L."/>
            <person name="Stange-Thomann N."/>
            <person name="Mauceli E."/>
            <person name="Bouneau L."/>
            <person name="Fischer C."/>
            <person name="Ozouf-Costaz C."/>
            <person name="Bernot A."/>
            <person name="Nicaud S."/>
            <person name="Jaffe D."/>
            <person name="Fisher S."/>
            <person name="Lutfalla G."/>
            <person name="Dossat C."/>
            <person name="Segurens B."/>
            <person name="Dasilva C."/>
            <person name="Salanoubat M."/>
            <person name="Levy M."/>
            <person name="Boudet N."/>
            <person name="Castellano S."/>
            <person name="Anthouard V."/>
            <person name="Jubin C."/>
            <person name="Castelli V."/>
            <person name="Katinka M."/>
            <person name="Vacherie B."/>
            <person name="Biemont C."/>
            <person name="Skalli Z."/>
            <person name="Cattolico L."/>
            <person name="Poulain J."/>
            <person name="De Berardinis V."/>
            <person name="Cruaud C."/>
            <person name="Duprat S."/>
            <person name="Brottier P."/>
            <person name="Coutanceau J.-P."/>
            <person name="Gouzy J."/>
            <person name="Parra G."/>
            <person name="Lardier G."/>
            <person name="Chapple C."/>
            <person name="McKernan K.J."/>
            <person name="McEwan P."/>
            <person name="Bosak S."/>
            <person name="Kellis M."/>
            <person name="Volff J.-N."/>
            <person name="Guigo R."/>
            <person name="Zody M.C."/>
            <person name="Mesirov J."/>
            <person name="Lindblad-Toh K."/>
            <person name="Birren B."/>
            <person name="Nusbaum C."/>
            <person name="Kahn D."/>
            <person name="Robinson-Rechavi M."/>
            <person name="Laudet V."/>
            <person name="Schachter V."/>
            <person name="Quetier F."/>
            <person name="Saurin W."/>
            <person name="Scarpelli C."/>
            <person name="Wincker P."/>
            <person name="Lander E.S."/>
            <person name="Weissenbach J."/>
            <person name="Roest Crollius H."/>
        </authorList>
    </citation>
    <scope>NUCLEOTIDE SEQUENCE [LARGE SCALE GENOMIC DNA]</scope>
</reference>
<evidence type="ECO:0000256" key="2">
    <source>
        <dbReference type="ARBA" id="ARBA00005542"/>
    </source>
</evidence>
<comment type="similarity">
    <text evidence="2">Belongs to the TMEM8 family.</text>
</comment>